<evidence type="ECO:0000313" key="1">
    <source>
        <dbReference type="EMBL" id="SFP29052.1"/>
    </source>
</evidence>
<organism evidence="1 2">
    <name type="scientific">Ectopseudomonas composti</name>
    <dbReference type="NCBI Taxonomy" id="658457"/>
    <lineage>
        <taxon>Bacteria</taxon>
        <taxon>Pseudomonadati</taxon>
        <taxon>Pseudomonadota</taxon>
        <taxon>Gammaproteobacteria</taxon>
        <taxon>Pseudomonadales</taxon>
        <taxon>Pseudomonadaceae</taxon>
        <taxon>Ectopseudomonas</taxon>
    </lineage>
</organism>
<proteinExistence type="predicted"/>
<reference evidence="1 2" key="1">
    <citation type="submission" date="2016-10" db="EMBL/GenBank/DDBJ databases">
        <authorList>
            <person name="de Groot N.N."/>
        </authorList>
    </citation>
    <scope>NUCLEOTIDE SEQUENCE [LARGE SCALE GENOMIC DNA]</scope>
    <source>
        <strain evidence="1 2">CCUG 59231</strain>
    </source>
</reference>
<gene>
    <name evidence="1" type="ORF">SAMN05216601_10871</name>
</gene>
<dbReference type="STRING" id="658457.SAMN05216601_10871"/>
<evidence type="ECO:0000313" key="2">
    <source>
        <dbReference type="Proteomes" id="UP000182400"/>
    </source>
</evidence>
<evidence type="ECO:0008006" key="3">
    <source>
        <dbReference type="Google" id="ProtNLM"/>
    </source>
</evidence>
<dbReference type="Proteomes" id="UP000182400">
    <property type="component" value="Unassembled WGS sequence"/>
</dbReference>
<dbReference type="AlphaFoldDB" id="A0A1I5P4Q1"/>
<dbReference type="EMBL" id="FOWP01000008">
    <property type="protein sequence ID" value="SFP29052.1"/>
    <property type="molecule type" value="Genomic_DNA"/>
</dbReference>
<dbReference type="RefSeq" id="WP_139220742.1">
    <property type="nucleotide sequence ID" value="NZ_FOWP01000008.1"/>
</dbReference>
<dbReference type="OrthoDB" id="6887980at2"/>
<dbReference type="PROSITE" id="PS51257">
    <property type="entry name" value="PROKAR_LIPOPROTEIN"/>
    <property type="match status" value="1"/>
</dbReference>
<sequence length="264" mass="29608">MNKMLNFGAAILAAGTLAGCGGEDFSGAYRTDGAYGKQIVLNIAGDDAKIFLVSRSSAEISGLIEFEVDYKNGKLLLDAIKENVHLTFKRGADERGLECLNCNEGKLRLPAKWALLQPEPYDVNSMLEEQEEKRQAAIKEEEQRRAEAAKLAKFDGDWVAKRHFKDDSLLIMTISPQKGVRHWAFNYSSAAKQIEIDRKFEVDNNELVFPSNDSEMRYSLSKDGQKLSCTNCSAENYWLKADPIKVNDLAYTRNLAGNPQESRR</sequence>
<accession>A0A1I5P4Q1</accession>
<protein>
    <recommendedName>
        <fullName evidence="3">Lipoprotein</fullName>
    </recommendedName>
</protein>
<name>A0A1I5P4Q1_9GAMM</name>